<reference evidence="14" key="1">
    <citation type="submission" date="2017-02" db="UniProtKB">
        <authorList>
            <consortium name="WormBaseParasite"/>
        </authorList>
    </citation>
    <scope>IDENTIFICATION</scope>
</reference>
<dbReference type="PROSITE" id="PS00438">
    <property type="entry name" value="CATALASE_2"/>
    <property type="match status" value="1"/>
</dbReference>
<keyword evidence="7" id="KW-0376">Hydrogen peroxide</keyword>
<dbReference type="Gene3D" id="2.40.180.10">
    <property type="entry name" value="Catalase core domain"/>
    <property type="match status" value="1"/>
</dbReference>
<evidence type="ECO:0000313" key="14">
    <source>
        <dbReference type="WBParaSite" id="EVEC_0000464301-mRNA-1"/>
    </source>
</evidence>
<dbReference type="InterPro" id="IPR010582">
    <property type="entry name" value="Catalase_immune_responsive"/>
</dbReference>
<dbReference type="InterPro" id="IPR020835">
    <property type="entry name" value="Catalase_sf"/>
</dbReference>
<proteinExistence type="inferred from homology"/>
<feature type="active site" evidence="8">
    <location>
        <position position="61"/>
    </location>
</feature>
<evidence type="ECO:0000256" key="2">
    <source>
        <dbReference type="ARBA" id="ARBA00022559"/>
    </source>
</evidence>
<evidence type="ECO:0000256" key="7">
    <source>
        <dbReference type="ARBA" id="ARBA00023324"/>
    </source>
</evidence>
<evidence type="ECO:0000256" key="3">
    <source>
        <dbReference type="ARBA" id="ARBA00022617"/>
    </source>
</evidence>
<keyword evidence="2" id="KW-0575">Peroxidase</keyword>
<dbReference type="PANTHER" id="PTHR11465:SF9">
    <property type="entry name" value="CATALASE"/>
    <property type="match status" value="1"/>
</dbReference>
<dbReference type="InterPro" id="IPR024711">
    <property type="entry name" value="Catalase_clade1/3"/>
</dbReference>
<dbReference type="EMBL" id="UXUI01007833">
    <property type="protein sequence ID" value="VDD89600.1"/>
    <property type="molecule type" value="Genomic_DNA"/>
</dbReference>
<evidence type="ECO:0000256" key="1">
    <source>
        <dbReference type="ARBA" id="ARBA00005329"/>
    </source>
</evidence>
<dbReference type="SUPFAM" id="SSF56634">
    <property type="entry name" value="Heme-dependent catalase-like"/>
    <property type="match status" value="1"/>
</dbReference>
<evidence type="ECO:0000313" key="12">
    <source>
        <dbReference type="EMBL" id="VDD89600.1"/>
    </source>
</evidence>
<dbReference type="Proteomes" id="UP000274131">
    <property type="component" value="Unassembled WGS sequence"/>
</dbReference>
<dbReference type="SMART" id="SM01060">
    <property type="entry name" value="Catalase"/>
    <property type="match status" value="1"/>
</dbReference>
<dbReference type="InterPro" id="IPR024708">
    <property type="entry name" value="Catalase_AS"/>
</dbReference>
<dbReference type="STRING" id="51028.A0A0N4V3L0"/>
<dbReference type="PANTHER" id="PTHR11465">
    <property type="entry name" value="CATALASE"/>
    <property type="match status" value="1"/>
</dbReference>
<keyword evidence="5" id="KW-0560">Oxidoreductase</keyword>
<keyword evidence="4 9" id="KW-0479">Metal-binding</keyword>
<dbReference type="OrthoDB" id="6880011at2759"/>
<dbReference type="InterPro" id="IPR018028">
    <property type="entry name" value="Catalase"/>
</dbReference>
<feature type="active site" evidence="8">
    <location>
        <position position="134"/>
    </location>
</feature>
<dbReference type="GO" id="GO:0042744">
    <property type="term" value="P:hydrogen peroxide catabolic process"/>
    <property type="evidence" value="ECO:0007669"/>
    <property type="project" value="UniProtKB-KW"/>
</dbReference>
<dbReference type="FunFam" id="2.40.180.10:FF:000001">
    <property type="entry name" value="Catalase"/>
    <property type="match status" value="1"/>
</dbReference>
<evidence type="ECO:0000256" key="10">
    <source>
        <dbReference type="SAM" id="MobiDB-lite"/>
    </source>
</evidence>
<dbReference type="PIRSF" id="PIRSF038928">
    <property type="entry name" value="Catalase_clade1-3"/>
    <property type="match status" value="1"/>
</dbReference>
<reference evidence="12 13" key="2">
    <citation type="submission" date="2018-10" db="EMBL/GenBank/DDBJ databases">
        <authorList>
            <consortium name="Pathogen Informatics"/>
        </authorList>
    </citation>
    <scope>NUCLEOTIDE SEQUENCE [LARGE SCALE GENOMIC DNA]</scope>
</reference>
<dbReference type="GO" id="GO:0046872">
    <property type="term" value="F:metal ion binding"/>
    <property type="evidence" value="ECO:0007669"/>
    <property type="project" value="UniProtKB-KW"/>
</dbReference>
<keyword evidence="3 9" id="KW-0349">Heme</keyword>
<dbReference type="Pfam" id="PF06628">
    <property type="entry name" value="Catalase-rel"/>
    <property type="match status" value="1"/>
</dbReference>
<dbReference type="InterPro" id="IPR011614">
    <property type="entry name" value="Catalase_core"/>
</dbReference>
<dbReference type="GO" id="GO:0005777">
    <property type="term" value="C:peroxisome"/>
    <property type="evidence" value="ECO:0007669"/>
    <property type="project" value="TreeGrafter"/>
</dbReference>
<protein>
    <submittedName>
        <fullName evidence="14">Catalase domain-containing protein</fullName>
    </submittedName>
</protein>
<evidence type="ECO:0000256" key="5">
    <source>
        <dbReference type="ARBA" id="ARBA00023002"/>
    </source>
</evidence>
<keyword evidence="13" id="KW-1185">Reference proteome</keyword>
<name>A0A0N4V3L0_ENTVE</name>
<feature type="binding site" description="axial binding residue" evidence="9">
    <location>
        <position position="343"/>
    </location>
    <ligand>
        <name>heme</name>
        <dbReference type="ChEBI" id="CHEBI:30413"/>
    </ligand>
    <ligandPart>
        <name>Fe</name>
        <dbReference type="ChEBI" id="CHEBI:18248"/>
    </ligandPart>
</feature>
<dbReference type="PRINTS" id="PR00067">
    <property type="entry name" value="CATALASE"/>
</dbReference>
<evidence type="ECO:0000313" key="13">
    <source>
        <dbReference type="Proteomes" id="UP000274131"/>
    </source>
</evidence>
<dbReference type="GO" id="GO:0020037">
    <property type="term" value="F:heme binding"/>
    <property type="evidence" value="ECO:0007669"/>
    <property type="project" value="InterPro"/>
</dbReference>
<evidence type="ECO:0000256" key="8">
    <source>
        <dbReference type="PIRSR" id="PIRSR038928-1"/>
    </source>
</evidence>
<evidence type="ECO:0000256" key="4">
    <source>
        <dbReference type="ARBA" id="ARBA00022723"/>
    </source>
</evidence>
<dbReference type="PROSITE" id="PS51402">
    <property type="entry name" value="CATALASE_3"/>
    <property type="match status" value="1"/>
</dbReference>
<feature type="domain" description="Catalase core" evidence="11">
    <location>
        <begin position="14"/>
        <end position="397"/>
    </location>
</feature>
<evidence type="ECO:0000256" key="6">
    <source>
        <dbReference type="ARBA" id="ARBA00023004"/>
    </source>
</evidence>
<organism evidence="14">
    <name type="scientific">Enterobius vermicularis</name>
    <name type="common">Human pinworm</name>
    <dbReference type="NCBI Taxonomy" id="51028"/>
    <lineage>
        <taxon>Eukaryota</taxon>
        <taxon>Metazoa</taxon>
        <taxon>Ecdysozoa</taxon>
        <taxon>Nematoda</taxon>
        <taxon>Chromadorea</taxon>
        <taxon>Rhabditida</taxon>
        <taxon>Spirurina</taxon>
        <taxon>Oxyuridomorpha</taxon>
        <taxon>Oxyuroidea</taxon>
        <taxon>Oxyuridae</taxon>
        <taxon>Enterobius</taxon>
    </lineage>
</organism>
<sequence>MSLYSKLEVPQTMTTSSGRPISDKNNILTAGARGPMLMEDVIYYDEIAHFDRERIPERVVHAKGAGAHGYFEVTNDITKYCKANIFCEVGKKTPLFIRFSTVASEKGGADTVRDPRGFAIKFYTDEGNWDLVGNNTPVFFVRDPLKFPNFIHAVKRNPVSNLRDTNAFFDFVSLCPESTHQMMILFSDRGIPDGFRFMNGYGSHTFKLVNEECQTVFCKFHIKTKNVKNLTPEKATMLAGSDPDYAVRDLFNAIAKGEYPTWTMYIQVMTNEQAAASPFNPFDITKVWPHKEYPLIEVGKITLDRNPRNYFAEVEQVAFAPARIVPGIEFSPDKMLQGRLIAYPDTQFHRLGPNYMQIPINCPYKTHVANTQIDGNMVYISSENRPPYHPNTCNGPVERKDAAESSYFVSGSVSRYDSSDDDNFSQPRVFWMKVLDDGARERLVKNLAVALNECEEMVAERAITVFGQVHDDFGSMLRAELANIKKVYKRFRLIYLNSSDKSKNVAPS</sequence>
<evidence type="ECO:0000259" key="11">
    <source>
        <dbReference type="SMART" id="SM01060"/>
    </source>
</evidence>
<dbReference type="GO" id="GO:0004096">
    <property type="term" value="F:catalase activity"/>
    <property type="evidence" value="ECO:0007669"/>
    <property type="project" value="UniProtKB-EC"/>
</dbReference>
<dbReference type="GO" id="GO:0005739">
    <property type="term" value="C:mitochondrion"/>
    <property type="evidence" value="ECO:0007669"/>
    <property type="project" value="TreeGrafter"/>
</dbReference>
<gene>
    <name evidence="12" type="ORF">EVEC_LOCUS4351</name>
</gene>
<dbReference type="AlphaFoldDB" id="A0A0N4V3L0"/>
<feature type="compositionally biased region" description="Polar residues" evidence="10">
    <location>
        <begin position="11"/>
        <end position="22"/>
    </location>
</feature>
<dbReference type="Pfam" id="PF00199">
    <property type="entry name" value="Catalase"/>
    <property type="match status" value="1"/>
</dbReference>
<dbReference type="GO" id="GO:0042542">
    <property type="term" value="P:response to hydrogen peroxide"/>
    <property type="evidence" value="ECO:0007669"/>
    <property type="project" value="TreeGrafter"/>
</dbReference>
<accession>A0A0N4V3L0</accession>
<comment type="cofactor">
    <cofactor evidence="9">
        <name>heme</name>
        <dbReference type="ChEBI" id="CHEBI:30413"/>
    </cofactor>
</comment>
<feature type="region of interest" description="Disordered" evidence="10">
    <location>
        <begin position="1"/>
        <end position="22"/>
    </location>
</feature>
<comment type="similarity">
    <text evidence="1">Belongs to the catalase family.</text>
</comment>
<keyword evidence="6 9" id="KW-0408">Iron</keyword>
<dbReference type="WBParaSite" id="EVEC_0000464301-mRNA-1">
    <property type="protein sequence ID" value="EVEC_0000464301-mRNA-1"/>
    <property type="gene ID" value="EVEC_0000464301"/>
</dbReference>
<evidence type="ECO:0000256" key="9">
    <source>
        <dbReference type="PIRSR" id="PIRSR038928-2"/>
    </source>
</evidence>